<dbReference type="InterPro" id="IPR018094">
    <property type="entry name" value="Thymidylate_kinase"/>
</dbReference>
<comment type="catalytic activity">
    <reaction evidence="12">
        <text>dTMP + ATP = dTDP + ADP</text>
        <dbReference type="Rhea" id="RHEA:13517"/>
        <dbReference type="ChEBI" id="CHEBI:30616"/>
        <dbReference type="ChEBI" id="CHEBI:58369"/>
        <dbReference type="ChEBI" id="CHEBI:63528"/>
        <dbReference type="ChEBI" id="CHEBI:456216"/>
        <dbReference type="EC" id="2.7.4.9"/>
    </reaction>
</comment>
<dbReference type="InterPro" id="IPR036611">
    <property type="entry name" value="Trigger_fac_ribosome-bd_sf"/>
</dbReference>
<dbReference type="OrthoDB" id="425602at2759"/>
<dbReference type="EMBL" id="CAJNOW010017997">
    <property type="protein sequence ID" value="CAF1661884.1"/>
    <property type="molecule type" value="Genomic_DNA"/>
</dbReference>
<evidence type="ECO:0000256" key="6">
    <source>
        <dbReference type="ARBA" id="ARBA00022741"/>
    </source>
</evidence>
<dbReference type="GO" id="GO:0006235">
    <property type="term" value="P:dTTP biosynthetic process"/>
    <property type="evidence" value="ECO:0007669"/>
    <property type="project" value="TreeGrafter"/>
</dbReference>
<evidence type="ECO:0000256" key="7">
    <source>
        <dbReference type="ARBA" id="ARBA00022777"/>
    </source>
</evidence>
<gene>
    <name evidence="17" type="ORF">GIL414_LOCUS431</name>
    <name evidence="16" type="ORF">KQP761_LOCUS32234</name>
</gene>
<dbReference type="Pfam" id="PF00254">
    <property type="entry name" value="FKBP_C"/>
    <property type="match status" value="1"/>
</dbReference>
<evidence type="ECO:0000259" key="13">
    <source>
        <dbReference type="Pfam" id="PF00254"/>
    </source>
</evidence>
<sequence length="583" mass="66544">MKISLDKDSKLKKKYKVFVSKKEVEEKNDKLLNDKLPTLKIDGFRKGHVPINIAKQHFGASFFKSSISGFIDDAVKQVLEENKFSLATRPAFEENGEIEPDKDFSFFLVFELWPEIPEIKYSKISVTKPLVKMTEQEINEQLSIMADRLAKLEKIEDLEHKSKLKDVLDIDYSGKIDNILFAGGTATNQMLELGSNSFIPGFEEQLVGYKVHDEVVVSVKFPDDYHSEELKGKDAKFDVKINHIHKKVSPEINDDLAKELKEESLENLKEKIKNRASEEYISALKSILRPRVIEQIVNDNNFDLPESILAKENEERKNALIKENQSKPEKEQLSEKEINKKASVDSEKGLRMAYLKNYWNEKYKIEVTNSDFEREVIEEAMQNGIDGSGKTTQIDRLAGFFSNLNKPTLITSEPAKYGTMGDAIYNIIKQNKESTPICDLFLVYTLRNLHVKNVIKPAIKEGKMVICGRYIDSSIAYYARSIEKYQNAVDTVLALHKIATDDLMPNLTFLLDLPASLASLRIAERKGIDKFDSMKVEKMEQIRQVFLKNAVSEIASSRTFVLDGTQNEDSIFSDILEIISKLI</sequence>
<evidence type="ECO:0000313" key="18">
    <source>
        <dbReference type="Proteomes" id="UP000663834"/>
    </source>
</evidence>
<accession>A0A816FI28</accession>
<keyword evidence="8" id="KW-0067">ATP-binding</keyword>
<feature type="domain" description="PPIase FKBP-type" evidence="13">
    <location>
        <begin position="161"/>
        <end position="241"/>
    </location>
</feature>
<evidence type="ECO:0000256" key="3">
    <source>
        <dbReference type="ARBA" id="ARBA00009776"/>
    </source>
</evidence>
<protein>
    <submittedName>
        <fullName evidence="16">Uncharacterized protein</fullName>
    </submittedName>
</protein>
<keyword evidence="7" id="KW-0418">Kinase</keyword>
<keyword evidence="9" id="KW-0697">Rotamase</keyword>
<dbReference type="AlphaFoldDB" id="A0A816FI28"/>
<evidence type="ECO:0000313" key="17">
    <source>
        <dbReference type="EMBL" id="CAF3788769.1"/>
    </source>
</evidence>
<dbReference type="InterPro" id="IPR027304">
    <property type="entry name" value="Trigger_fact/SurA_dom_sf"/>
</dbReference>
<evidence type="ECO:0000256" key="2">
    <source>
        <dbReference type="ARBA" id="ARBA00005464"/>
    </source>
</evidence>
<evidence type="ECO:0000256" key="1">
    <source>
        <dbReference type="ARBA" id="ARBA00000971"/>
    </source>
</evidence>
<dbReference type="GO" id="GO:0004798">
    <property type="term" value="F:dTMP kinase activity"/>
    <property type="evidence" value="ECO:0007669"/>
    <property type="project" value="UniProtKB-EC"/>
</dbReference>
<dbReference type="CDD" id="cd01672">
    <property type="entry name" value="TMPK"/>
    <property type="match status" value="1"/>
</dbReference>
<reference evidence="16" key="1">
    <citation type="submission" date="2021-02" db="EMBL/GenBank/DDBJ databases">
        <authorList>
            <person name="Nowell W R."/>
        </authorList>
    </citation>
    <scope>NUCLEOTIDE SEQUENCE</scope>
</reference>
<dbReference type="InterPro" id="IPR005215">
    <property type="entry name" value="Trig_fac"/>
</dbReference>
<dbReference type="SUPFAM" id="SSF52540">
    <property type="entry name" value="P-loop containing nucleoside triphosphate hydrolases"/>
    <property type="match status" value="1"/>
</dbReference>
<dbReference type="EMBL" id="CAJOBJ010000048">
    <property type="protein sequence ID" value="CAF3788769.1"/>
    <property type="molecule type" value="Genomic_DNA"/>
</dbReference>
<dbReference type="SUPFAM" id="SSF54534">
    <property type="entry name" value="FKBP-like"/>
    <property type="match status" value="1"/>
</dbReference>
<name>A0A816FI28_9BILA</name>
<comment type="caution">
    <text evidence="16">The sequence shown here is derived from an EMBL/GenBank/DDBJ whole genome shotgun (WGS) entry which is preliminary data.</text>
</comment>
<dbReference type="Gene3D" id="3.30.70.1050">
    <property type="entry name" value="Trigger factor ribosome-binding domain"/>
    <property type="match status" value="1"/>
</dbReference>
<dbReference type="InterPro" id="IPR027417">
    <property type="entry name" value="P-loop_NTPase"/>
</dbReference>
<dbReference type="GO" id="GO:0006457">
    <property type="term" value="P:protein folding"/>
    <property type="evidence" value="ECO:0007669"/>
    <property type="project" value="InterPro"/>
</dbReference>
<dbReference type="NCBIfam" id="TIGR00115">
    <property type="entry name" value="tig"/>
    <property type="match status" value="1"/>
</dbReference>
<comment type="similarity">
    <text evidence="3">Belongs to the thymidylate kinase family.</text>
</comment>
<proteinExistence type="inferred from homology"/>
<dbReference type="Proteomes" id="UP000681720">
    <property type="component" value="Unassembled WGS sequence"/>
</dbReference>
<dbReference type="FunFam" id="3.10.50.40:FF:000001">
    <property type="entry name" value="Trigger factor"/>
    <property type="match status" value="1"/>
</dbReference>
<dbReference type="Gene3D" id="3.40.50.300">
    <property type="entry name" value="P-loop containing nucleotide triphosphate hydrolases"/>
    <property type="match status" value="1"/>
</dbReference>
<dbReference type="InterPro" id="IPR037041">
    <property type="entry name" value="Trigger_fac_C_sf"/>
</dbReference>
<comment type="similarity">
    <text evidence="2">Belongs to the FKBP-type PPIase family. Tig subfamily.</text>
</comment>
<dbReference type="InterPro" id="IPR039430">
    <property type="entry name" value="Thymidylate_kin-like_dom"/>
</dbReference>
<dbReference type="Proteomes" id="UP000663834">
    <property type="component" value="Unassembled WGS sequence"/>
</dbReference>
<dbReference type="InterPro" id="IPR046357">
    <property type="entry name" value="PPIase_dom_sf"/>
</dbReference>
<dbReference type="Gene3D" id="3.10.50.40">
    <property type="match status" value="1"/>
</dbReference>
<dbReference type="GO" id="GO:0006233">
    <property type="term" value="P:dTDP biosynthetic process"/>
    <property type="evidence" value="ECO:0007669"/>
    <property type="project" value="InterPro"/>
</dbReference>
<feature type="domain" description="Trigger factor ribosome-binding bacterial" evidence="15">
    <location>
        <begin position="1"/>
        <end position="143"/>
    </location>
</feature>
<dbReference type="Gene3D" id="1.10.3120.10">
    <property type="entry name" value="Trigger factor, C-terminal domain"/>
    <property type="match status" value="1"/>
</dbReference>
<dbReference type="GO" id="GO:0006227">
    <property type="term" value="P:dUDP biosynthetic process"/>
    <property type="evidence" value="ECO:0007669"/>
    <property type="project" value="TreeGrafter"/>
</dbReference>
<evidence type="ECO:0000256" key="11">
    <source>
        <dbReference type="ARBA" id="ARBA00023235"/>
    </source>
</evidence>
<evidence type="ECO:0000259" key="15">
    <source>
        <dbReference type="Pfam" id="PF05697"/>
    </source>
</evidence>
<evidence type="ECO:0000313" key="16">
    <source>
        <dbReference type="EMBL" id="CAF1661884.1"/>
    </source>
</evidence>
<dbReference type="Pfam" id="PF05697">
    <property type="entry name" value="Trigger_N"/>
    <property type="match status" value="1"/>
</dbReference>
<dbReference type="SUPFAM" id="SSF109998">
    <property type="entry name" value="Triger factor/SurA peptide-binding domain-like"/>
    <property type="match status" value="1"/>
</dbReference>
<evidence type="ECO:0000259" key="14">
    <source>
        <dbReference type="Pfam" id="PF02223"/>
    </source>
</evidence>
<keyword evidence="10" id="KW-0143">Chaperone</keyword>
<evidence type="ECO:0000256" key="9">
    <source>
        <dbReference type="ARBA" id="ARBA00023110"/>
    </source>
</evidence>
<organism evidence="16 18">
    <name type="scientific">Rotaria magnacalcarata</name>
    <dbReference type="NCBI Taxonomy" id="392030"/>
    <lineage>
        <taxon>Eukaryota</taxon>
        <taxon>Metazoa</taxon>
        <taxon>Spiralia</taxon>
        <taxon>Gnathifera</taxon>
        <taxon>Rotifera</taxon>
        <taxon>Eurotatoria</taxon>
        <taxon>Bdelloidea</taxon>
        <taxon>Philodinida</taxon>
        <taxon>Philodinidae</taxon>
        <taxon>Rotaria</taxon>
    </lineage>
</organism>
<evidence type="ECO:0000256" key="12">
    <source>
        <dbReference type="ARBA" id="ARBA00048743"/>
    </source>
</evidence>
<feature type="domain" description="Thymidylate kinase-like" evidence="14">
    <location>
        <begin position="384"/>
        <end position="575"/>
    </location>
</feature>
<evidence type="ECO:0000256" key="4">
    <source>
        <dbReference type="ARBA" id="ARBA00022679"/>
    </source>
</evidence>
<keyword evidence="11" id="KW-0413">Isomerase</keyword>
<keyword evidence="6" id="KW-0547">Nucleotide-binding</keyword>
<dbReference type="GO" id="GO:0015031">
    <property type="term" value="P:protein transport"/>
    <property type="evidence" value="ECO:0007669"/>
    <property type="project" value="InterPro"/>
</dbReference>
<dbReference type="GO" id="GO:0005524">
    <property type="term" value="F:ATP binding"/>
    <property type="evidence" value="ECO:0007669"/>
    <property type="project" value="UniProtKB-KW"/>
</dbReference>
<dbReference type="HAMAP" id="MF_00165">
    <property type="entry name" value="Thymidylate_kinase"/>
    <property type="match status" value="1"/>
</dbReference>
<dbReference type="NCBIfam" id="TIGR00041">
    <property type="entry name" value="DTMP_kinase"/>
    <property type="match status" value="1"/>
</dbReference>
<dbReference type="PANTHER" id="PTHR10344">
    <property type="entry name" value="THYMIDYLATE KINASE"/>
    <property type="match status" value="1"/>
</dbReference>
<dbReference type="InterPro" id="IPR008881">
    <property type="entry name" value="Trigger_fac_ribosome-bd_bac"/>
</dbReference>
<evidence type="ECO:0000256" key="5">
    <source>
        <dbReference type="ARBA" id="ARBA00022727"/>
    </source>
</evidence>
<dbReference type="Pfam" id="PF02223">
    <property type="entry name" value="Thymidylate_kin"/>
    <property type="match status" value="1"/>
</dbReference>
<dbReference type="InterPro" id="IPR001179">
    <property type="entry name" value="PPIase_FKBP_dom"/>
</dbReference>
<dbReference type="GO" id="GO:0005829">
    <property type="term" value="C:cytosol"/>
    <property type="evidence" value="ECO:0007669"/>
    <property type="project" value="TreeGrafter"/>
</dbReference>
<dbReference type="HAMAP" id="MF_00303">
    <property type="entry name" value="Trigger_factor_Tig"/>
    <property type="match status" value="1"/>
</dbReference>
<dbReference type="SUPFAM" id="SSF102735">
    <property type="entry name" value="Trigger factor ribosome-binding domain"/>
    <property type="match status" value="1"/>
</dbReference>
<evidence type="ECO:0000256" key="10">
    <source>
        <dbReference type="ARBA" id="ARBA00023186"/>
    </source>
</evidence>
<keyword evidence="4" id="KW-0808">Transferase</keyword>
<evidence type="ECO:0000256" key="8">
    <source>
        <dbReference type="ARBA" id="ARBA00022840"/>
    </source>
</evidence>
<dbReference type="GO" id="GO:0003755">
    <property type="term" value="F:peptidyl-prolyl cis-trans isomerase activity"/>
    <property type="evidence" value="ECO:0007669"/>
    <property type="project" value="UniProtKB-KW"/>
</dbReference>
<keyword evidence="5" id="KW-0545">Nucleotide biosynthesis</keyword>
<dbReference type="PANTHER" id="PTHR10344:SF4">
    <property type="entry name" value="UMP-CMP KINASE 2, MITOCHONDRIAL"/>
    <property type="match status" value="1"/>
</dbReference>
<comment type="catalytic activity">
    <reaction evidence="1">
        <text>[protein]-peptidylproline (omega=180) = [protein]-peptidylproline (omega=0)</text>
        <dbReference type="Rhea" id="RHEA:16237"/>
        <dbReference type="Rhea" id="RHEA-COMP:10747"/>
        <dbReference type="Rhea" id="RHEA-COMP:10748"/>
        <dbReference type="ChEBI" id="CHEBI:83833"/>
        <dbReference type="ChEBI" id="CHEBI:83834"/>
        <dbReference type="EC" id="5.2.1.8"/>
    </reaction>
</comment>